<evidence type="ECO:0000313" key="2">
    <source>
        <dbReference type="Proteomes" id="UP001595891"/>
    </source>
</evidence>
<name>A0ABV9EPM9_9ACTN</name>
<accession>A0ABV9EPM9</accession>
<dbReference type="EMBL" id="JBHSFN010000022">
    <property type="protein sequence ID" value="MFC4590360.1"/>
    <property type="molecule type" value="Genomic_DNA"/>
</dbReference>
<comment type="caution">
    <text evidence="1">The sequence shown here is derived from an EMBL/GenBank/DDBJ whole genome shotgun (WGS) entry which is preliminary data.</text>
</comment>
<dbReference type="Proteomes" id="UP001595891">
    <property type="component" value="Unassembled WGS sequence"/>
</dbReference>
<dbReference type="InterPro" id="IPR011047">
    <property type="entry name" value="Quinoprotein_ADH-like_sf"/>
</dbReference>
<reference evidence="2" key="1">
    <citation type="journal article" date="2019" name="Int. J. Syst. Evol. Microbiol.">
        <title>The Global Catalogue of Microorganisms (GCM) 10K type strain sequencing project: providing services to taxonomists for standard genome sequencing and annotation.</title>
        <authorList>
            <consortium name="The Broad Institute Genomics Platform"/>
            <consortium name="The Broad Institute Genome Sequencing Center for Infectious Disease"/>
            <person name="Wu L."/>
            <person name="Ma J."/>
        </authorList>
    </citation>
    <scope>NUCLEOTIDE SEQUENCE [LARGE SCALE GENOMIC DNA]</scope>
    <source>
        <strain evidence="2">CCUG 49560</strain>
    </source>
</reference>
<dbReference type="PROSITE" id="PS51318">
    <property type="entry name" value="TAT"/>
    <property type="match status" value="1"/>
</dbReference>
<dbReference type="InterPro" id="IPR015943">
    <property type="entry name" value="WD40/YVTN_repeat-like_dom_sf"/>
</dbReference>
<dbReference type="RefSeq" id="WP_262844111.1">
    <property type="nucleotide sequence ID" value="NZ_JANZYP010000025.1"/>
</dbReference>
<sequence length="414" mass="42816">MERRDFFRAAGGLAGAAVLTSCAARPAAAPPKASTPAAAHLLFADVSAQVAAFDTRSGTTLFSAARPIPAAAWDYLYTVSPAGELVTLEAGTGKETSRTAVPPGLVARAVSQAGNAVALGAPAPADPYGAPGRKETTLVIADPAGRTAPKVVRLKGNFEPDGFSGGGEVLFVLEYLPATAPESYRVRAYDIESGTLGPLLTRNKTPVPKGDEETMRGEGRAAVLSPDRSRLYTLYTHQQNHLHTRDLVAGRKTGVHAFVHVLDLNQRWAYCLDLPEPFGHGPAAGHTLAVSAGSLYVYDGASGTAVRASTDSLEIVTKASPGASPGTAAAAPARESLYIAAGTSLRAVDPISLAVLREWRLPTANRGVAAGPDDRGVYAGVTDGVLRFSGAGQPSRLPFPGITWLRHASAPVAG</sequence>
<dbReference type="SUPFAM" id="SSF50998">
    <property type="entry name" value="Quinoprotein alcohol dehydrogenase-like"/>
    <property type="match status" value="1"/>
</dbReference>
<proteinExistence type="predicted"/>
<dbReference type="Gene3D" id="2.130.10.10">
    <property type="entry name" value="YVTN repeat-like/Quinoprotein amine dehydrogenase"/>
    <property type="match status" value="2"/>
</dbReference>
<gene>
    <name evidence="1" type="ORF">ACFO8L_30000</name>
</gene>
<protein>
    <submittedName>
        <fullName evidence="1">YncE family protein</fullName>
    </submittedName>
</protein>
<keyword evidence="2" id="KW-1185">Reference proteome</keyword>
<evidence type="ECO:0000313" key="1">
    <source>
        <dbReference type="EMBL" id="MFC4590360.1"/>
    </source>
</evidence>
<dbReference type="InterPro" id="IPR006311">
    <property type="entry name" value="TAT_signal"/>
</dbReference>
<organism evidence="1 2">
    <name type="scientific">Sphaerisporangium corydalis</name>
    <dbReference type="NCBI Taxonomy" id="1441875"/>
    <lineage>
        <taxon>Bacteria</taxon>
        <taxon>Bacillati</taxon>
        <taxon>Actinomycetota</taxon>
        <taxon>Actinomycetes</taxon>
        <taxon>Streptosporangiales</taxon>
        <taxon>Streptosporangiaceae</taxon>
        <taxon>Sphaerisporangium</taxon>
    </lineage>
</organism>
<dbReference type="PROSITE" id="PS51257">
    <property type="entry name" value="PROKAR_LIPOPROTEIN"/>
    <property type="match status" value="1"/>
</dbReference>